<proteinExistence type="inferred from homology"/>
<accession>A0A369A760</accession>
<dbReference type="RefSeq" id="WP_114366201.1">
    <property type="nucleotide sequence ID" value="NZ_BHZF01000002.1"/>
</dbReference>
<comment type="subcellular location">
    <subcellularLocation>
        <location evidence="7">Cell membrane</location>
        <topology evidence="7">Peripheral membrane protein</topology>
    </subcellularLocation>
    <subcellularLocation>
        <location evidence="1">Membrane</location>
    </subcellularLocation>
</comment>
<dbReference type="HAMAP" id="MF_01416">
    <property type="entry name" value="ATP_synth_delta_bact"/>
    <property type="match status" value="1"/>
</dbReference>
<reference evidence="8 9" key="1">
    <citation type="submission" date="2018-07" db="EMBL/GenBank/DDBJ databases">
        <title>Genomic Encyclopedia of Type Strains, Phase IV (KMG-IV): sequencing the most valuable type-strain genomes for metagenomic binning, comparative biology and taxonomic classification.</title>
        <authorList>
            <person name="Goeker M."/>
        </authorList>
    </citation>
    <scope>NUCLEOTIDE SEQUENCE [LARGE SCALE GENOMIC DNA]</scope>
    <source>
        <strain evidence="8 9">DSM 21410</strain>
    </source>
</reference>
<dbReference type="InterPro" id="IPR026015">
    <property type="entry name" value="ATP_synth_OSCP/delta_N_sf"/>
</dbReference>
<dbReference type="Pfam" id="PF00213">
    <property type="entry name" value="OSCP"/>
    <property type="match status" value="1"/>
</dbReference>
<dbReference type="Proteomes" id="UP000253517">
    <property type="component" value="Unassembled WGS sequence"/>
</dbReference>
<gene>
    <name evidence="7" type="primary">atpH</name>
    <name evidence="8" type="ORF">DES35_102374</name>
</gene>
<keyword evidence="5 7" id="KW-0472">Membrane</keyword>
<comment type="function">
    <text evidence="7">F(1)F(0) ATP synthase produces ATP from ADP in the presence of a proton or sodium gradient. F-type ATPases consist of two structural domains, F(1) containing the extramembraneous catalytic core and F(0) containing the membrane proton channel, linked together by a central stalk and a peripheral stalk. During catalysis, ATP synthesis in the catalytic domain of F(1) is coupled via a rotary mechanism of the central stalk subunits to proton translocation.</text>
</comment>
<evidence type="ECO:0000313" key="9">
    <source>
        <dbReference type="Proteomes" id="UP000253517"/>
    </source>
</evidence>
<evidence type="ECO:0000256" key="6">
    <source>
        <dbReference type="ARBA" id="ARBA00023310"/>
    </source>
</evidence>
<keyword evidence="7" id="KW-1003">Cell membrane</keyword>
<evidence type="ECO:0000256" key="5">
    <source>
        <dbReference type="ARBA" id="ARBA00023136"/>
    </source>
</evidence>
<dbReference type="GO" id="GO:0005886">
    <property type="term" value="C:plasma membrane"/>
    <property type="evidence" value="ECO:0007669"/>
    <property type="project" value="UniProtKB-SubCell"/>
</dbReference>
<dbReference type="Gene3D" id="1.10.520.20">
    <property type="entry name" value="N-terminal domain of the delta subunit of the F1F0-ATP synthase"/>
    <property type="match status" value="1"/>
</dbReference>
<dbReference type="GO" id="GO:0045259">
    <property type="term" value="C:proton-transporting ATP synthase complex"/>
    <property type="evidence" value="ECO:0007669"/>
    <property type="project" value="UniProtKB-KW"/>
</dbReference>
<comment type="caution">
    <text evidence="8">The sequence shown here is derived from an EMBL/GenBank/DDBJ whole genome shotgun (WGS) entry which is preliminary data.</text>
</comment>
<comment type="similarity">
    <text evidence="7">Belongs to the ATPase delta chain family.</text>
</comment>
<evidence type="ECO:0000313" key="8">
    <source>
        <dbReference type="EMBL" id="RCX03917.1"/>
    </source>
</evidence>
<dbReference type="AlphaFoldDB" id="A0A369A760"/>
<sequence length="184" mass="21158">MRIPKLAHRYSKALLELAHEKKVLEPVKEDMKFLHEVISSNPDLAVMLKSPVIKSDQKRKVMIEIGKNLNPLSQSFITLLIKHKRESFIYEIAKNFLEQYRNYKGIHLVKITSAKPLSQKIKEEIIKKIKSSLGGTIELEEIINPDIIAGLIITINDKEINASVKNFLNEFKKTFASNLYKPSF</sequence>
<keyword evidence="2 7" id="KW-0813">Transport</keyword>
<keyword evidence="9" id="KW-1185">Reference proteome</keyword>
<protein>
    <recommendedName>
        <fullName evidence="7">ATP synthase subunit delta</fullName>
    </recommendedName>
    <alternativeName>
        <fullName evidence="7">ATP synthase F(1) sector subunit delta</fullName>
    </alternativeName>
    <alternativeName>
        <fullName evidence="7">F-type ATPase subunit delta</fullName>
        <shortName evidence="7">F-ATPase subunit delta</shortName>
    </alternativeName>
</protein>
<comment type="function">
    <text evidence="7">This protein is part of the stalk that links CF(0) to CF(1). It either transmits conformational changes from CF(0) to CF(1) or is implicated in proton conduction.</text>
</comment>
<evidence type="ECO:0000256" key="1">
    <source>
        <dbReference type="ARBA" id="ARBA00004370"/>
    </source>
</evidence>
<keyword evidence="7" id="KW-0139">CF(1)</keyword>
<dbReference type="PANTHER" id="PTHR11910">
    <property type="entry name" value="ATP SYNTHASE DELTA CHAIN"/>
    <property type="match status" value="1"/>
</dbReference>
<keyword evidence="6 7" id="KW-0066">ATP synthesis</keyword>
<evidence type="ECO:0000256" key="3">
    <source>
        <dbReference type="ARBA" id="ARBA00022781"/>
    </source>
</evidence>
<evidence type="ECO:0000256" key="7">
    <source>
        <dbReference type="HAMAP-Rule" id="MF_01416"/>
    </source>
</evidence>
<keyword evidence="3 7" id="KW-0375">Hydrogen ion transport</keyword>
<dbReference type="NCBIfam" id="TIGR01145">
    <property type="entry name" value="ATP_synt_delta"/>
    <property type="match status" value="1"/>
</dbReference>
<name>A0A369A760_9FLAO</name>
<dbReference type="PRINTS" id="PR00125">
    <property type="entry name" value="ATPASEDELTA"/>
</dbReference>
<dbReference type="SUPFAM" id="SSF47928">
    <property type="entry name" value="N-terminal domain of the delta subunit of the F1F0-ATP synthase"/>
    <property type="match status" value="1"/>
</dbReference>
<dbReference type="GO" id="GO:0046933">
    <property type="term" value="F:proton-transporting ATP synthase activity, rotational mechanism"/>
    <property type="evidence" value="ECO:0007669"/>
    <property type="project" value="UniProtKB-UniRule"/>
</dbReference>
<evidence type="ECO:0000256" key="2">
    <source>
        <dbReference type="ARBA" id="ARBA00022448"/>
    </source>
</evidence>
<dbReference type="InterPro" id="IPR000711">
    <property type="entry name" value="ATPase_OSCP/dsu"/>
</dbReference>
<organism evidence="8 9">
    <name type="scientific">Schleiferia thermophila</name>
    <dbReference type="NCBI Taxonomy" id="884107"/>
    <lineage>
        <taxon>Bacteria</taxon>
        <taxon>Pseudomonadati</taxon>
        <taxon>Bacteroidota</taxon>
        <taxon>Flavobacteriia</taxon>
        <taxon>Flavobacteriales</taxon>
        <taxon>Schleiferiaceae</taxon>
        <taxon>Schleiferia</taxon>
    </lineage>
</organism>
<keyword evidence="4 7" id="KW-0406">Ion transport</keyword>
<dbReference type="EMBL" id="QPJS01000002">
    <property type="protein sequence ID" value="RCX03917.1"/>
    <property type="molecule type" value="Genomic_DNA"/>
</dbReference>
<evidence type="ECO:0000256" key="4">
    <source>
        <dbReference type="ARBA" id="ARBA00023065"/>
    </source>
</evidence>